<evidence type="ECO:0000313" key="3">
    <source>
        <dbReference type="Proteomes" id="UP001165367"/>
    </source>
</evidence>
<gene>
    <name evidence="2" type="ORF">LZZ85_16740</name>
</gene>
<dbReference type="RefSeq" id="WP_237874484.1">
    <property type="nucleotide sequence ID" value="NZ_JAKLTR010000011.1"/>
</dbReference>
<dbReference type="InterPro" id="IPR011990">
    <property type="entry name" value="TPR-like_helical_dom_sf"/>
</dbReference>
<keyword evidence="1" id="KW-0732">Signal</keyword>
<evidence type="ECO:0000256" key="1">
    <source>
        <dbReference type="SAM" id="SignalP"/>
    </source>
</evidence>
<proteinExistence type="predicted"/>
<accession>A0ABS9KUD2</accession>
<keyword evidence="3" id="KW-1185">Reference proteome</keyword>
<name>A0ABS9KUD2_9BACT</name>
<comment type="caution">
    <text evidence="2">The sequence shown here is derived from an EMBL/GenBank/DDBJ whole genome shotgun (WGS) entry which is preliminary data.</text>
</comment>
<dbReference type="EMBL" id="JAKLTR010000011">
    <property type="protein sequence ID" value="MCG2615946.1"/>
    <property type="molecule type" value="Genomic_DNA"/>
</dbReference>
<protein>
    <recommendedName>
        <fullName evidence="4">Tetratricopeptide repeat protein</fullName>
    </recommendedName>
</protein>
<sequence length="713" mass="78969">MNFLRKSVLFALCLFCFSSGTFAQKKDKKQNISEEDMKLLQEHMKELDKMPNGAEIKKMAQEAQKRIEEGQKNGMMAASMAPEFPKPNTAVVTAIPKTTMNAAELKEYVDAIYKKIIEKASDGEKKEIAKMTERYKDKATLHQLSVYGWYFAKSPMEAMALMAQACLKDMSDGLMLNNLSALLIIGGAPEKAVPILRYLVTKHPEDPLVANNMGQAYAALGIKDTAKVHLARAARVSKHPQANNTLAQIAKAEGNTAKAAEYAAASLEGGYSETAMAILEETGMADKYKGYTGEPELPDYFNEYKFKLPRAQMTIKDAEAVIAEKASFRDKLDAEREKLGPVKSEYEKAGTRQLEQMMKSIMNDPRKMASIATGRTFAAMTARTMPKRVAYLNHMLDDEQTNQPKYEQEQKQLAESYRKKEESIRQSYLERIKKIPCGEGNGKGCVEIDKLRKEMCVKIDEATNEYLADRGTKEKNYREKKQRIYLYLFYEYSRAGFLSAPNEAMGNAAFYGAAAQYVSRLRELTPPEPLTSSCIPIGHSPDTMSLAAKWNFKCPVNIDLPFIVGKVNVNCESITIKGGEGALFSFSQNFRTKQSTLSIGIGLDLEGKKGDLGFVGNVKLKLSQTFYITHDGKTGIYDMGMKFGAGLSAGYTVPPALSKTGVMDNGSASGEVGWRFGINSGMEPSIEFNEGPFKGVFTPAPVQVNPNIGIYPK</sequence>
<evidence type="ECO:0000313" key="2">
    <source>
        <dbReference type="EMBL" id="MCG2615946.1"/>
    </source>
</evidence>
<evidence type="ECO:0008006" key="4">
    <source>
        <dbReference type="Google" id="ProtNLM"/>
    </source>
</evidence>
<dbReference type="Gene3D" id="1.25.40.10">
    <property type="entry name" value="Tetratricopeptide repeat domain"/>
    <property type="match status" value="1"/>
</dbReference>
<dbReference type="SUPFAM" id="SSF48452">
    <property type="entry name" value="TPR-like"/>
    <property type="match status" value="1"/>
</dbReference>
<organism evidence="2 3">
    <name type="scientific">Terrimonas ginsenosidimutans</name>
    <dbReference type="NCBI Taxonomy" id="2908004"/>
    <lineage>
        <taxon>Bacteria</taxon>
        <taxon>Pseudomonadati</taxon>
        <taxon>Bacteroidota</taxon>
        <taxon>Chitinophagia</taxon>
        <taxon>Chitinophagales</taxon>
        <taxon>Chitinophagaceae</taxon>
        <taxon>Terrimonas</taxon>
    </lineage>
</organism>
<feature type="signal peptide" evidence="1">
    <location>
        <begin position="1"/>
        <end position="23"/>
    </location>
</feature>
<reference evidence="2" key="1">
    <citation type="submission" date="2022-01" db="EMBL/GenBank/DDBJ databases">
        <authorList>
            <person name="Jo J.-H."/>
            <person name="Im W.-T."/>
        </authorList>
    </citation>
    <scope>NUCLEOTIDE SEQUENCE</scope>
    <source>
        <strain evidence="2">NA20</strain>
    </source>
</reference>
<feature type="chain" id="PRO_5045130097" description="Tetratricopeptide repeat protein" evidence="1">
    <location>
        <begin position="24"/>
        <end position="713"/>
    </location>
</feature>
<dbReference type="Proteomes" id="UP001165367">
    <property type="component" value="Unassembled WGS sequence"/>
</dbReference>